<protein>
    <submittedName>
        <fullName evidence="1">Uncharacterized protein</fullName>
    </submittedName>
</protein>
<evidence type="ECO:0000313" key="2">
    <source>
        <dbReference type="Proteomes" id="UP001207468"/>
    </source>
</evidence>
<gene>
    <name evidence="1" type="ORF">F5148DRAFT_1202298</name>
</gene>
<keyword evidence="2" id="KW-1185">Reference proteome</keyword>
<sequence>MLSRFSSLFVYLVVGLAAAKPVPDGSPAQQPKVKDVQVNDQNCSLKEQKCCNQIYPAPDSRGHARADDDPLADLIALFGGLGIFDDAVDDVHRSNKPYAIGCSPMGDSSGDGGHCEFSPTCCTGNHFGGLISVGCSPITVNT</sequence>
<evidence type="ECO:0000313" key="1">
    <source>
        <dbReference type="EMBL" id="KAI9507730.1"/>
    </source>
</evidence>
<organism evidence="1 2">
    <name type="scientific">Russula earlei</name>
    <dbReference type="NCBI Taxonomy" id="71964"/>
    <lineage>
        <taxon>Eukaryota</taxon>
        <taxon>Fungi</taxon>
        <taxon>Dikarya</taxon>
        <taxon>Basidiomycota</taxon>
        <taxon>Agaricomycotina</taxon>
        <taxon>Agaricomycetes</taxon>
        <taxon>Russulales</taxon>
        <taxon>Russulaceae</taxon>
        <taxon>Russula</taxon>
    </lineage>
</organism>
<name>A0ACC0U879_9AGAM</name>
<proteinExistence type="predicted"/>
<dbReference type="EMBL" id="JAGFNK010000113">
    <property type="protein sequence ID" value="KAI9507730.1"/>
    <property type="molecule type" value="Genomic_DNA"/>
</dbReference>
<dbReference type="Proteomes" id="UP001207468">
    <property type="component" value="Unassembled WGS sequence"/>
</dbReference>
<comment type="caution">
    <text evidence="1">The sequence shown here is derived from an EMBL/GenBank/DDBJ whole genome shotgun (WGS) entry which is preliminary data.</text>
</comment>
<accession>A0ACC0U879</accession>
<reference evidence="1" key="1">
    <citation type="submission" date="2021-03" db="EMBL/GenBank/DDBJ databases">
        <title>Evolutionary priming and transition to the ectomycorrhizal habit in an iconic lineage of mushroom-forming fungi: is preadaptation a requirement?</title>
        <authorList>
            <consortium name="DOE Joint Genome Institute"/>
            <person name="Looney B.P."/>
            <person name="Miyauchi S."/>
            <person name="Morin E."/>
            <person name="Drula E."/>
            <person name="Courty P.E."/>
            <person name="Chicoki N."/>
            <person name="Fauchery L."/>
            <person name="Kohler A."/>
            <person name="Kuo A."/>
            <person name="LaButti K."/>
            <person name="Pangilinan J."/>
            <person name="Lipzen A."/>
            <person name="Riley R."/>
            <person name="Andreopoulos W."/>
            <person name="He G."/>
            <person name="Johnson J."/>
            <person name="Barry K.W."/>
            <person name="Grigoriev I.V."/>
            <person name="Nagy L."/>
            <person name="Hibbett D."/>
            <person name="Henrissat B."/>
            <person name="Matheny P.B."/>
            <person name="Labbe J."/>
            <person name="Martin A.F."/>
        </authorList>
    </citation>
    <scope>NUCLEOTIDE SEQUENCE</scope>
    <source>
        <strain evidence="1">BPL698</strain>
    </source>
</reference>